<feature type="domain" description="Protein kinase" evidence="8">
    <location>
        <begin position="35"/>
        <end position="293"/>
    </location>
</feature>
<evidence type="ECO:0000256" key="6">
    <source>
        <dbReference type="PROSITE-ProRule" id="PRU10141"/>
    </source>
</evidence>
<keyword evidence="2" id="KW-0808">Transferase</keyword>
<keyword evidence="10" id="KW-1185">Reference proteome</keyword>
<dbReference type="InterPro" id="IPR017441">
    <property type="entry name" value="Protein_kinase_ATP_BS"/>
</dbReference>
<dbReference type="CDD" id="cd14014">
    <property type="entry name" value="STKc_PknB_like"/>
    <property type="match status" value="1"/>
</dbReference>
<dbReference type="AlphaFoldDB" id="A0A5J4K8M2"/>
<feature type="binding site" evidence="6">
    <location>
        <position position="64"/>
    </location>
    <ligand>
        <name>ATP</name>
        <dbReference type="ChEBI" id="CHEBI:30616"/>
    </ligand>
</feature>
<evidence type="ECO:0000256" key="4">
    <source>
        <dbReference type="ARBA" id="ARBA00022777"/>
    </source>
</evidence>
<evidence type="ECO:0000256" key="7">
    <source>
        <dbReference type="SAM" id="MobiDB-lite"/>
    </source>
</evidence>
<dbReference type="SUPFAM" id="SSF56112">
    <property type="entry name" value="Protein kinase-like (PK-like)"/>
    <property type="match status" value="1"/>
</dbReference>
<dbReference type="Gene3D" id="1.10.510.10">
    <property type="entry name" value="Transferase(Phosphotransferase) domain 1"/>
    <property type="match status" value="1"/>
</dbReference>
<feature type="region of interest" description="Disordered" evidence="7">
    <location>
        <begin position="299"/>
        <end position="444"/>
    </location>
</feature>
<dbReference type="GO" id="GO:0004674">
    <property type="term" value="F:protein serine/threonine kinase activity"/>
    <property type="evidence" value="ECO:0007669"/>
    <property type="project" value="UniProtKB-EC"/>
</dbReference>
<keyword evidence="4" id="KW-0418">Kinase</keyword>
<dbReference type="Proteomes" id="UP000334820">
    <property type="component" value="Unassembled WGS sequence"/>
</dbReference>
<evidence type="ECO:0000259" key="8">
    <source>
        <dbReference type="PROSITE" id="PS50011"/>
    </source>
</evidence>
<reference evidence="9 10" key="1">
    <citation type="journal article" date="2019" name="Int. J. Syst. Evol. Microbiol.">
        <title>Thermogemmatispora aurantia sp. nov. and Thermogemmatispora argillosa sp. nov., within the class Ktedonobacteria, and emended description of the genus Thermogemmatispora.</title>
        <authorList>
            <person name="Zheng Y."/>
            <person name="Wang C.M."/>
            <person name="Sakai Y."/>
            <person name="Abe K."/>
            <person name="Yokota A."/>
            <person name="Yabe S."/>
        </authorList>
    </citation>
    <scope>NUCLEOTIDE SEQUENCE [LARGE SCALE GENOMIC DNA]</scope>
    <source>
        <strain evidence="9 10">A1-2</strain>
    </source>
</reference>
<dbReference type="Gene3D" id="3.30.200.20">
    <property type="entry name" value="Phosphorylase Kinase, domain 1"/>
    <property type="match status" value="1"/>
</dbReference>
<comment type="caution">
    <text evidence="9">The sequence shown here is derived from an EMBL/GenBank/DDBJ whole genome shotgun (WGS) entry which is preliminary data.</text>
</comment>
<evidence type="ECO:0000256" key="3">
    <source>
        <dbReference type="ARBA" id="ARBA00022741"/>
    </source>
</evidence>
<evidence type="ECO:0000313" key="10">
    <source>
        <dbReference type="Proteomes" id="UP000334820"/>
    </source>
</evidence>
<dbReference type="PANTHER" id="PTHR43289">
    <property type="entry name" value="MITOGEN-ACTIVATED PROTEIN KINASE KINASE KINASE 20-RELATED"/>
    <property type="match status" value="1"/>
</dbReference>
<dbReference type="InterPro" id="IPR008271">
    <property type="entry name" value="Ser/Thr_kinase_AS"/>
</dbReference>
<accession>A0A5J4K8M2</accession>
<evidence type="ECO:0000256" key="2">
    <source>
        <dbReference type="ARBA" id="ARBA00022679"/>
    </source>
</evidence>
<evidence type="ECO:0000313" key="9">
    <source>
        <dbReference type="EMBL" id="GER83007.1"/>
    </source>
</evidence>
<keyword evidence="5 6" id="KW-0067">ATP-binding</keyword>
<keyword evidence="3 6" id="KW-0547">Nucleotide-binding</keyword>
<dbReference type="PROSITE" id="PS00107">
    <property type="entry name" value="PROTEIN_KINASE_ATP"/>
    <property type="match status" value="1"/>
</dbReference>
<dbReference type="InterPro" id="IPR000719">
    <property type="entry name" value="Prot_kinase_dom"/>
</dbReference>
<dbReference type="PROSITE" id="PS50011">
    <property type="entry name" value="PROTEIN_KINASE_DOM"/>
    <property type="match status" value="1"/>
</dbReference>
<evidence type="ECO:0000256" key="1">
    <source>
        <dbReference type="ARBA" id="ARBA00012513"/>
    </source>
</evidence>
<dbReference type="PROSITE" id="PS00108">
    <property type="entry name" value="PROTEIN_KINASE_ST"/>
    <property type="match status" value="1"/>
</dbReference>
<proteinExistence type="predicted"/>
<name>A0A5J4K8M2_9CHLR</name>
<dbReference type="InterPro" id="IPR011009">
    <property type="entry name" value="Kinase-like_dom_sf"/>
</dbReference>
<protein>
    <recommendedName>
        <fullName evidence="1">non-specific serine/threonine protein kinase</fullName>
        <ecNumber evidence="1">2.7.11.1</ecNumber>
    </recommendedName>
</protein>
<dbReference type="Pfam" id="PF00069">
    <property type="entry name" value="Pkinase"/>
    <property type="match status" value="1"/>
</dbReference>
<dbReference type="EC" id="2.7.11.1" evidence="1"/>
<feature type="compositionally biased region" description="Low complexity" evidence="7">
    <location>
        <begin position="383"/>
        <end position="395"/>
    </location>
</feature>
<dbReference type="GO" id="GO:0005524">
    <property type="term" value="F:ATP binding"/>
    <property type="evidence" value="ECO:0007669"/>
    <property type="project" value="UniProtKB-UniRule"/>
</dbReference>
<evidence type="ECO:0000256" key="5">
    <source>
        <dbReference type="ARBA" id="ARBA00022840"/>
    </source>
</evidence>
<organism evidence="9 10">
    <name type="scientific">Thermogemmatispora aurantia</name>
    <dbReference type="NCBI Taxonomy" id="2045279"/>
    <lineage>
        <taxon>Bacteria</taxon>
        <taxon>Bacillati</taxon>
        <taxon>Chloroflexota</taxon>
        <taxon>Ktedonobacteria</taxon>
        <taxon>Thermogemmatisporales</taxon>
        <taxon>Thermogemmatisporaceae</taxon>
        <taxon>Thermogemmatispora</taxon>
    </lineage>
</organism>
<dbReference type="PANTHER" id="PTHR43289:SF6">
    <property type="entry name" value="SERINE_THREONINE-PROTEIN KINASE NEKL-3"/>
    <property type="match status" value="1"/>
</dbReference>
<gene>
    <name evidence="9" type="ORF">KTAU_16440</name>
</gene>
<dbReference type="SMART" id="SM00220">
    <property type="entry name" value="S_TKc"/>
    <property type="match status" value="1"/>
</dbReference>
<dbReference type="EMBL" id="BKZV01000002">
    <property type="protein sequence ID" value="GER83007.1"/>
    <property type="molecule type" value="Genomic_DNA"/>
</dbReference>
<sequence length="444" mass="48421">MEGALGSLLCTASHKGGASAFTHMNELAGQSLGGYLLEEEIGRGSMGMVYRGKQFALGRDVAIKILPHALAKDTSYVARFIREARIIAGLNHPNIVQIYDAGEQKGVLYFVMEYVQGPTLGSLLRLDGQIPQHLAAEYAAQIADALDCAYSERNVIHRDIKPENLMLDRWGKIKVMDFGLARAPGLQRITVARTLVGSIYYASPEQIWGQPLDNRSDIYALGVVLYEMVTGQRPFNGRTLPEVTQAITSGQLRPPSWLNPQLAPGLEQIILKALARDRTLRYEQARQMAEELRALNLRVEEPRAPTSGGPLSPLPPTNPRAFAVQPPRRPRLAEQRPSFAEWRAQRSATQFPPEPPHGRPGSAEPAGLGEWHSSPGYASLLEQPPQQGPAPGRGASETELVPPDDPSEKAGLWQHLQRLLGRSGKGDQEPGPAMPSGDGYAHSG</sequence>